<dbReference type="PANTHER" id="PTHR22943:SF248">
    <property type="entry name" value="SEVEN TM RECEPTOR"/>
    <property type="match status" value="1"/>
</dbReference>
<feature type="transmembrane region" description="Helical" evidence="1">
    <location>
        <begin position="210"/>
        <end position="234"/>
    </location>
</feature>
<comment type="caution">
    <text evidence="2">The sequence shown here is derived from an EMBL/GenBank/DDBJ whole genome shotgun (WGS) entry which is preliminary data.</text>
</comment>
<keyword evidence="3" id="KW-1185">Reference proteome</keyword>
<dbReference type="InterPro" id="IPR019428">
    <property type="entry name" value="7TM_GPCR_serpentine_rcpt_Str"/>
</dbReference>
<keyword evidence="1" id="KW-1133">Transmembrane helix</keyword>
<feature type="transmembrane region" description="Helical" evidence="1">
    <location>
        <begin position="109"/>
        <end position="134"/>
    </location>
</feature>
<feature type="transmembrane region" description="Helical" evidence="1">
    <location>
        <begin position="146"/>
        <end position="165"/>
    </location>
</feature>
<dbReference type="SUPFAM" id="SSF81321">
    <property type="entry name" value="Family A G protein-coupled receptor-like"/>
    <property type="match status" value="1"/>
</dbReference>
<accession>A0AA39IHL3</accession>
<evidence type="ECO:0000313" key="3">
    <source>
        <dbReference type="Proteomes" id="UP001175271"/>
    </source>
</evidence>
<evidence type="ECO:0000256" key="1">
    <source>
        <dbReference type="SAM" id="Phobius"/>
    </source>
</evidence>
<organism evidence="2 3">
    <name type="scientific">Steinernema hermaphroditum</name>
    <dbReference type="NCBI Taxonomy" id="289476"/>
    <lineage>
        <taxon>Eukaryota</taxon>
        <taxon>Metazoa</taxon>
        <taxon>Ecdysozoa</taxon>
        <taxon>Nematoda</taxon>
        <taxon>Chromadorea</taxon>
        <taxon>Rhabditida</taxon>
        <taxon>Tylenchina</taxon>
        <taxon>Panagrolaimomorpha</taxon>
        <taxon>Strongyloidoidea</taxon>
        <taxon>Steinernematidae</taxon>
        <taxon>Steinernema</taxon>
    </lineage>
</organism>
<protein>
    <submittedName>
        <fullName evidence="2">Uncharacterized protein</fullName>
    </submittedName>
</protein>
<feature type="transmembrane region" description="Helical" evidence="1">
    <location>
        <begin position="21"/>
        <end position="43"/>
    </location>
</feature>
<feature type="transmembrane region" description="Helical" evidence="1">
    <location>
        <begin position="254"/>
        <end position="275"/>
    </location>
</feature>
<proteinExistence type="predicted"/>
<keyword evidence="1" id="KW-0812">Transmembrane</keyword>
<keyword evidence="1" id="KW-0472">Membrane</keyword>
<sequence>MISHYRNGTVDVYQFNKNFMIFRYVNGAVACITALILNGLIIFCTCRLNQNSLRHFRGLLVALSALDICYAFASGVTTMGFDYYNGGFLIIITGVTTLGPSVLSRLSYVLYIVTFNAFFILQPVMFICRYIIICLPKRVTILRNRFVLVGASLFATMFCMTQVYWSVNSYSPTCRHPRFEMAETGEEIFTNAYFLSSTDADVTYIIGETLFLNFLIFTSLGSMVYCSAKIFVFLKRNASSFTERTRRGQRRLTLALILQTIFPILTGILPLYVTFYMVFNQIAHSHTLWYTMLLHVWQPTISALITIAFVNPVRRAIEGLGKNPSRIFTLTSGI</sequence>
<gene>
    <name evidence="2" type="ORF">QR680_008126</name>
</gene>
<name>A0AA39IHL3_9BILA</name>
<dbReference type="Proteomes" id="UP001175271">
    <property type="component" value="Unassembled WGS sequence"/>
</dbReference>
<feature type="transmembrane region" description="Helical" evidence="1">
    <location>
        <begin position="287"/>
        <end position="310"/>
    </location>
</feature>
<dbReference type="EMBL" id="JAUCMV010000001">
    <property type="protein sequence ID" value="KAK0423404.1"/>
    <property type="molecule type" value="Genomic_DNA"/>
</dbReference>
<dbReference type="Pfam" id="PF10326">
    <property type="entry name" value="7TM_GPCR_Str"/>
    <property type="match status" value="1"/>
</dbReference>
<dbReference type="PANTHER" id="PTHR22943">
    <property type="entry name" value="7-TRANSMEMBRANE DOMAIN RECEPTOR C.ELEGANS"/>
    <property type="match status" value="1"/>
</dbReference>
<dbReference type="AlphaFoldDB" id="A0AA39IHL3"/>
<dbReference type="Gene3D" id="1.20.1070.10">
    <property type="entry name" value="Rhodopsin 7-helix transmembrane proteins"/>
    <property type="match status" value="1"/>
</dbReference>
<feature type="transmembrane region" description="Helical" evidence="1">
    <location>
        <begin position="55"/>
        <end position="76"/>
    </location>
</feature>
<evidence type="ECO:0000313" key="2">
    <source>
        <dbReference type="EMBL" id="KAK0423404.1"/>
    </source>
</evidence>
<feature type="transmembrane region" description="Helical" evidence="1">
    <location>
        <begin position="83"/>
        <end position="103"/>
    </location>
</feature>
<reference evidence="2" key="1">
    <citation type="submission" date="2023-06" db="EMBL/GenBank/DDBJ databases">
        <title>Genomic analysis of the entomopathogenic nematode Steinernema hermaphroditum.</title>
        <authorList>
            <person name="Schwarz E.M."/>
            <person name="Heppert J.K."/>
            <person name="Baniya A."/>
            <person name="Schwartz H.T."/>
            <person name="Tan C.-H."/>
            <person name="Antoshechkin I."/>
            <person name="Sternberg P.W."/>
            <person name="Goodrich-Blair H."/>
            <person name="Dillman A.R."/>
        </authorList>
    </citation>
    <scope>NUCLEOTIDE SEQUENCE</scope>
    <source>
        <strain evidence="2">PS9179</strain>
        <tissue evidence="2">Whole animal</tissue>
    </source>
</reference>